<proteinExistence type="predicted"/>
<dbReference type="AlphaFoldDB" id="A0A8S9R6X7"/>
<protein>
    <submittedName>
        <fullName evidence="2">Uncharacterized protein</fullName>
    </submittedName>
</protein>
<dbReference type="Proteomes" id="UP000712600">
    <property type="component" value="Unassembled WGS sequence"/>
</dbReference>
<reference evidence="2" key="1">
    <citation type="submission" date="2019-12" db="EMBL/GenBank/DDBJ databases">
        <title>Genome sequencing and annotation of Brassica cretica.</title>
        <authorList>
            <person name="Studholme D.J."/>
            <person name="Sarris P."/>
        </authorList>
    </citation>
    <scope>NUCLEOTIDE SEQUENCE</scope>
    <source>
        <strain evidence="2">PFS-109/04</strain>
        <tissue evidence="2">Leaf</tissue>
    </source>
</reference>
<gene>
    <name evidence="2" type="ORF">F2Q69_00011951</name>
</gene>
<evidence type="ECO:0000256" key="1">
    <source>
        <dbReference type="SAM" id="MobiDB-lite"/>
    </source>
</evidence>
<sequence>MSLHSAGTGSFGLTGLIGAENDVKRLCQEIESAQQMLLKAICKAKKSIDTVANKSTDTVAENREYCSCDTAAGQCKRKRPEEDEFARGPTRAAQHRLTEHY</sequence>
<accession>A0A8S9R6X7</accession>
<organism evidence="2 3">
    <name type="scientific">Brassica cretica</name>
    <name type="common">Mustard</name>
    <dbReference type="NCBI Taxonomy" id="69181"/>
    <lineage>
        <taxon>Eukaryota</taxon>
        <taxon>Viridiplantae</taxon>
        <taxon>Streptophyta</taxon>
        <taxon>Embryophyta</taxon>
        <taxon>Tracheophyta</taxon>
        <taxon>Spermatophyta</taxon>
        <taxon>Magnoliopsida</taxon>
        <taxon>eudicotyledons</taxon>
        <taxon>Gunneridae</taxon>
        <taxon>Pentapetalae</taxon>
        <taxon>rosids</taxon>
        <taxon>malvids</taxon>
        <taxon>Brassicales</taxon>
        <taxon>Brassicaceae</taxon>
        <taxon>Brassiceae</taxon>
        <taxon>Brassica</taxon>
    </lineage>
</organism>
<feature type="region of interest" description="Disordered" evidence="1">
    <location>
        <begin position="79"/>
        <end position="101"/>
    </location>
</feature>
<evidence type="ECO:0000313" key="3">
    <source>
        <dbReference type="Proteomes" id="UP000712600"/>
    </source>
</evidence>
<evidence type="ECO:0000313" key="2">
    <source>
        <dbReference type="EMBL" id="KAF3558795.1"/>
    </source>
</evidence>
<comment type="caution">
    <text evidence="2">The sequence shown here is derived from an EMBL/GenBank/DDBJ whole genome shotgun (WGS) entry which is preliminary data.</text>
</comment>
<dbReference type="EMBL" id="QGKX02000996">
    <property type="protein sequence ID" value="KAF3558795.1"/>
    <property type="molecule type" value="Genomic_DNA"/>
</dbReference>
<name>A0A8S9R6X7_BRACR</name>